<dbReference type="Ensembl" id="ENSBJAT00000017905.1">
    <property type="protein sequence ID" value="ENSBJAP00000017429.1"/>
    <property type="gene ID" value="ENSBJAG00000011475.1"/>
</dbReference>
<keyword evidence="5" id="KW-1185">Reference proteome</keyword>
<dbReference type="Proteomes" id="UP000694555">
    <property type="component" value="Unplaced"/>
</dbReference>
<proteinExistence type="predicted"/>
<dbReference type="GO" id="GO:0005634">
    <property type="term" value="C:nucleus"/>
    <property type="evidence" value="ECO:0007669"/>
    <property type="project" value="UniProtKB-SubCell"/>
</dbReference>
<comment type="subcellular location">
    <subcellularLocation>
        <location evidence="1">Nucleus</location>
    </subcellularLocation>
</comment>
<evidence type="ECO:0000256" key="1">
    <source>
        <dbReference type="ARBA" id="ARBA00004123"/>
    </source>
</evidence>
<feature type="domain" description="Lysine-specific demethylase 4-like Tudor" evidence="3">
    <location>
        <begin position="31"/>
        <end position="52"/>
    </location>
</feature>
<reference evidence="4" key="2">
    <citation type="submission" date="2025-09" db="UniProtKB">
        <authorList>
            <consortium name="Ensembl"/>
        </authorList>
    </citation>
    <scope>IDENTIFICATION</scope>
</reference>
<dbReference type="InterPro" id="IPR040477">
    <property type="entry name" value="KDM4-like_Tudor"/>
</dbReference>
<evidence type="ECO:0000313" key="4">
    <source>
        <dbReference type="Ensembl" id="ENSBJAP00000017429.1"/>
    </source>
</evidence>
<accession>A0A8C0HNB6</accession>
<evidence type="ECO:0000256" key="2">
    <source>
        <dbReference type="ARBA" id="ARBA00022737"/>
    </source>
</evidence>
<dbReference type="Gene3D" id="2.30.30.140">
    <property type="match status" value="1"/>
</dbReference>
<evidence type="ECO:0000313" key="5">
    <source>
        <dbReference type="Proteomes" id="UP000694555"/>
    </source>
</evidence>
<evidence type="ECO:0000259" key="3">
    <source>
        <dbReference type="Pfam" id="PF18104"/>
    </source>
</evidence>
<name>A0A8C0HNB6_9AVES</name>
<reference evidence="4" key="1">
    <citation type="submission" date="2025-08" db="UniProtKB">
        <authorList>
            <consortium name="Ensembl"/>
        </authorList>
    </citation>
    <scope>IDENTIFICATION</scope>
</reference>
<sequence length="58" mass="6477">PVACPRALRRGGSVLREPSGCRELMVKLTEGQYVLCRWTDGLYYLGKIKRVTCGHPKG</sequence>
<protein>
    <recommendedName>
        <fullName evidence="3">Lysine-specific demethylase 4-like Tudor domain-containing protein</fullName>
    </recommendedName>
</protein>
<dbReference type="SUPFAM" id="SSF63748">
    <property type="entry name" value="Tudor/PWWP/MBT"/>
    <property type="match status" value="1"/>
</dbReference>
<dbReference type="AlphaFoldDB" id="A0A8C0HNB6"/>
<keyword evidence="2" id="KW-0677">Repeat</keyword>
<dbReference type="Pfam" id="PF18104">
    <property type="entry name" value="Tudor_2"/>
    <property type="match status" value="1"/>
</dbReference>
<organism evidence="4 5">
    <name type="scientific">Buteo japonicus</name>
    <dbReference type="NCBI Taxonomy" id="224669"/>
    <lineage>
        <taxon>Eukaryota</taxon>
        <taxon>Metazoa</taxon>
        <taxon>Chordata</taxon>
        <taxon>Craniata</taxon>
        <taxon>Vertebrata</taxon>
        <taxon>Euteleostomi</taxon>
        <taxon>Archelosauria</taxon>
        <taxon>Archosauria</taxon>
        <taxon>Dinosauria</taxon>
        <taxon>Saurischia</taxon>
        <taxon>Theropoda</taxon>
        <taxon>Coelurosauria</taxon>
        <taxon>Aves</taxon>
        <taxon>Neognathae</taxon>
        <taxon>Neoaves</taxon>
        <taxon>Telluraves</taxon>
        <taxon>Accipitrimorphae</taxon>
        <taxon>Accipitriformes</taxon>
        <taxon>Accipitridae</taxon>
        <taxon>Accipitrinae</taxon>
        <taxon>Buteo</taxon>
    </lineage>
</organism>